<evidence type="ECO:0000313" key="1">
    <source>
        <dbReference type="EMBL" id="KAF2127986.1"/>
    </source>
</evidence>
<gene>
    <name evidence="1" type="ORF">P153DRAFT_46220</name>
</gene>
<name>A0A6A6A8V4_9PLEO</name>
<dbReference type="Proteomes" id="UP000799771">
    <property type="component" value="Unassembled WGS sequence"/>
</dbReference>
<dbReference type="AlphaFoldDB" id="A0A6A6A8V4"/>
<organism evidence="1 2">
    <name type="scientific">Dothidotthia symphoricarpi CBS 119687</name>
    <dbReference type="NCBI Taxonomy" id="1392245"/>
    <lineage>
        <taxon>Eukaryota</taxon>
        <taxon>Fungi</taxon>
        <taxon>Dikarya</taxon>
        <taxon>Ascomycota</taxon>
        <taxon>Pezizomycotina</taxon>
        <taxon>Dothideomycetes</taxon>
        <taxon>Pleosporomycetidae</taxon>
        <taxon>Pleosporales</taxon>
        <taxon>Dothidotthiaceae</taxon>
        <taxon>Dothidotthia</taxon>
    </lineage>
</organism>
<reference evidence="1" key="1">
    <citation type="journal article" date="2020" name="Stud. Mycol.">
        <title>101 Dothideomycetes genomes: a test case for predicting lifestyles and emergence of pathogens.</title>
        <authorList>
            <person name="Haridas S."/>
            <person name="Albert R."/>
            <person name="Binder M."/>
            <person name="Bloem J."/>
            <person name="Labutti K."/>
            <person name="Salamov A."/>
            <person name="Andreopoulos B."/>
            <person name="Baker S."/>
            <person name="Barry K."/>
            <person name="Bills G."/>
            <person name="Bluhm B."/>
            <person name="Cannon C."/>
            <person name="Castanera R."/>
            <person name="Culley D."/>
            <person name="Daum C."/>
            <person name="Ezra D."/>
            <person name="Gonzalez J."/>
            <person name="Henrissat B."/>
            <person name="Kuo A."/>
            <person name="Liang C."/>
            <person name="Lipzen A."/>
            <person name="Lutzoni F."/>
            <person name="Magnuson J."/>
            <person name="Mondo S."/>
            <person name="Nolan M."/>
            <person name="Ohm R."/>
            <person name="Pangilinan J."/>
            <person name="Park H.-J."/>
            <person name="Ramirez L."/>
            <person name="Alfaro M."/>
            <person name="Sun H."/>
            <person name="Tritt A."/>
            <person name="Yoshinaga Y."/>
            <person name="Zwiers L.-H."/>
            <person name="Turgeon B."/>
            <person name="Goodwin S."/>
            <person name="Spatafora J."/>
            <person name="Crous P."/>
            <person name="Grigoriev I."/>
        </authorList>
    </citation>
    <scope>NUCLEOTIDE SEQUENCE</scope>
    <source>
        <strain evidence="1">CBS 119687</strain>
    </source>
</reference>
<evidence type="ECO:0000313" key="2">
    <source>
        <dbReference type="Proteomes" id="UP000799771"/>
    </source>
</evidence>
<protein>
    <submittedName>
        <fullName evidence="1">Uncharacterized protein</fullName>
    </submittedName>
</protein>
<dbReference type="GeneID" id="54413642"/>
<accession>A0A6A6A8V4</accession>
<dbReference type="OrthoDB" id="4479638at2759"/>
<proteinExistence type="predicted"/>
<dbReference type="EMBL" id="ML977509">
    <property type="protein sequence ID" value="KAF2127986.1"/>
    <property type="molecule type" value="Genomic_DNA"/>
</dbReference>
<dbReference type="RefSeq" id="XP_033522375.1">
    <property type="nucleotide sequence ID" value="XM_033673210.1"/>
</dbReference>
<keyword evidence="2" id="KW-1185">Reference proteome</keyword>
<sequence>MGLFYMLGIPHGAGAGTGTGTGTDNDYQKSVDVVEDMTLSGLEKLCLIQSLYRDPTCTLWAIDVEFTTVKYADPVPYTLTIRDARSKAVVICTNIDHDSILLTDLEDRIREHWADAAGFNEASFVIPHFAKALPARTYYADDRTDGISLNAVGDMMRAAGWDSNTHKIIC</sequence>